<comment type="catalytic activity">
    <reaction evidence="8">
        <text>hydrogencarbonate + H(+) = CO2 + H2O</text>
        <dbReference type="Rhea" id="RHEA:10748"/>
        <dbReference type="ChEBI" id="CHEBI:15377"/>
        <dbReference type="ChEBI" id="CHEBI:15378"/>
        <dbReference type="ChEBI" id="CHEBI:16526"/>
        <dbReference type="ChEBI" id="CHEBI:17544"/>
        <dbReference type="EC" id="4.2.1.1"/>
    </reaction>
</comment>
<evidence type="ECO:0000256" key="5">
    <source>
        <dbReference type="ARBA" id="ARBA00022833"/>
    </source>
</evidence>
<dbReference type="EMBL" id="JAZGJQ010000007">
    <property type="protein sequence ID" value="MEE6147681.1"/>
    <property type="molecule type" value="Genomic_DNA"/>
</dbReference>
<evidence type="ECO:0000313" key="10">
    <source>
        <dbReference type="Proteomes" id="UP001332931"/>
    </source>
</evidence>
<evidence type="ECO:0000256" key="8">
    <source>
        <dbReference type="ARBA" id="ARBA00048348"/>
    </source>
</evidence>
<comment type="similarity">
    <text evidence="2">Belongs to the beta-class carbonic anhydrase family.</text>
</comment>
<comment type="caution">
    <text evidence="9">The sequence shown here is derived from an EMBL/GenBank/DDBJ whole genome shotgun (WGS) entry which is preliminary data.</text>
</comment>
<dbReference type="InterPro" id="IPR001765">
    <property type="entry name" value="Carbonic_anhydrase"/>
</dbReference>
<evidence type="ECO:0000256" key="4">
    <source>
        <dbReference type="ARBA" id="ARBA00022723"/>
    </source>
</evidence>
<dbReference type="EC" id="4.2.1.1" evidence="3"/>
<keyword evidence="10" id="KW-1185">Reference proteome</keyword>
<evidence type="ECO:0000256" key="1">
    <source>
        <dbReference type="ARBA" id="ARBA00001947"/>
    </source>
</evidence>
<dbReference type="RefSeq" id="WP_330958450.1">
    <property type="nucleotide sequence ID" value="NZ_JAZGJQ010000007.1"/>
</dbReference>
<dbReference type="PANTHER" id="PTHR11002:SF76">
    <property type="entry name" value="CARBONIC ANHYDRASE"/>
    <property type="match status" value="1"/>
</dbReference>
<comment type="cofactor">
    <cofactor evidence="1">
        <name>Zn(2+)</name>
        <dbReference type="ChEBI" id="CHEBI:29105"/>
    </cofactor>
</comment>
<protein>
    <recommendedName>
        <fullName evidence="3">carbonic anhydrase</fullName>
        <ecNumber evidence="3">4.2.1.1</ecNumber>
    </recommendedName>
</protein>
<dbReference type="SMART" id="SM00947">
    <property type="entry name" value="Pro_CA"/>
    <property type="match status" value="1"/>
</dbReference>
<comment type="function">
    <text evidence="7">Catalyzes the reversible hydration of carbon dioxide to form bicarbonate.</text>
</comment>
<organism evidence="9 10">
    <name type="scientific">Olsenella absiana</name>
    <dbReference type="NCBI Taxonomy" id="3115222"/>
    <lineage>
        <taxon>Bacteria</taxon>
        <taxon>Bacillati</taxon>
        <taxon>Actinomycetota</taxon>
        <taxon>Coriobacteriia</taxon>
        <taxon>Coriobacteriales</taxon>
        <taxon>Atopobiaceae</taxon>
        <taxon>Olsenella</taxon>
    </lineage>
</organism>
<name>A0ABU7RAQ7_9ACTN</name>
<evidence type="ECO:0000256" key="3">
    <source>
        <dbReference type="ARBA" id="ARBA00012925"/>
    </source>
</evidence>
<reference evidence="9 10" key="1">
    <citation type="submission" date="2024-01" db="EMBL/GenBank/DDBJ databases">
        <title>Description of Olsenella sp. nov., isolated from pig feces.</title>
        <authorList>
            <person name="Chang Y.-H."/>
        </authorList>
    </citation>
    <scope>NUCLEOTIDE SEQUENCE [LARGE SCALE GENOMIC DNA]</scope>
    <source>
        <strain evidence="9 10">YH-ols2223</strain>
    </source>
</reference>
<evidence type="ECO:0000256" key="6">
    <source>
        <dbReference type="ARBA" id="ARBA00023239"/>
    </source>
</evidence>
<dbReference type="PANTHER" id="PTHR11002">
    <property type="entry name" value="CARBONIC ANHYDRASE"/>
    <property type="match status" value="1"/>
</dbReference>
<keyword evidence="6" id="KW-0456">Lyase</keyword>
<sequence>MREVRIDERDFADEGALGAYLEEELDLPAGSLVSLAALEGRLDGICEPTHVTIVRPIWNRATWFDKVSTVFERASGGNFYLTVDVNSEDPADSVEAHASAEAALRRLREGNEQYVGAHHANGDVSDELISRLFEEGQHPFACVISCSDARVVPEHIFMCGLGEIFCIRTAGNIVGPSELASAVYACAHLHTPLLLVLGHTHCGAIDAAMHGGSRGPVGFITSKISETIGEELDPLKAAEKNVRAGMATLSADRDLAALVDAGELEIRGALYLTHSGRVSFLE</sequence>
<gene>
    <name evidence="9" type="ORF">VXJ25_06770</name>
</gene>
<keyword evidence="5" id="KW-0862">Zinc</keyword>
<evidence type="ECO:0000256" key="2">
    <source>
        <dbReference type="ARBA" id="ARBA00006217"/>
    </source>
</evidence>
<dbReference type="Gene3D" id="3.40.1050.10">
    <property type="entry name" value="Carbonic anhydrase"/>
    <property type="match status" value="1"/>
</dbReference>
<dbReference type="InterPro" id="IPR036874">
    <property type="entry name" value="Carbonic_anhydrase_sf"/>
</dbReference>
<dbReference type="Pfam" id="PF00484">
    <property type="entry name" value="Pro_CA"/>
    <property type="match status" value="1"/>
</dbReference>
<accession>A0ABU7RAQ7</accession>
<evidence type="ECO:0000313" key="9">
    <source>
        <dbReference type="EMBL" id="MEE6147681.1"/>
    </source>
</evidence>
<dbReference type="SUPFAM" id="SSF53056">
    <property type="entry name" value="beta-carbonic anhydrase, cab"/>
    <property type="match status" value="1"/>
</dbReference>
<proteinExistence type="inferred from homology"/>
<dbReference type="Proteomes" id="UP001332931">
    <property type="component" value="Unassembled WGS sequence"/>
</dbReference>
<evidence type="ECO:0000256" key="7">
    <source>
        <dbReference type="ARBA" id="ARBA00024993"/>
    </source>
</evidence>
<keyword evidence="4" id="KW-0479">Metal-binding</keyword>